<reference evidence="6 7" key="1">
    <citation type="submission" date="2019-03" db="EMBL/GenBank/DDBJ databases">
        <title>Comparative genomic analyses of the sweetpotato soil rot pathogen, Streptomyces ipomoeae.</title>
        <authorList>
            <person name="Ruschel Soares N."/>
            <person name="Badger J.H."/>
            <person name="Huguet-Tapia J.C."/>
            <person name="Clark C.A."/>
            <person name="Pettis G.S."/>
        </authorList>
    </citation>
    <scope>NUCLEOTIDE SEQUENCE [LARGE SCALE GENOMIC DNA]</scope>
    <source>
        <strain evidence="6 7">88-35</strain>
    </source>
</reference>
<dbReference type="GO" id="GO:0048040">
    <property type="term" value="F:UDP-glucuronate decarboxylase activity"/>
    <property type="evidence" value="ECO:0007669"/>
    <property type="project" value="TreeGrafter"/>
</dbReference>
<evidence type="ECO:0000313" key="7">
    <source>
        <dbReference type="Proteomes" id="UP000318720"/>
    </source>
</evidence>
<evidence type="ECO:0000313" key="6">
    <source>
        <dbReference type="EMBL" id="TQE38923.1"/>
    </source>
</evidence>
<evidence type="ECO:0000256" key="4">
    <source>
        <dbReference type="ARBA" id="ARBA00023239"/>
    </source>
</evidence>
<sequence length="323" mass="35136">MRLTVIGTGYVGTAHAARMADLDHKVVGIDVDADRIASLSAGRAPVHEAGLSELLARTIRSGRLRFTTSLAEGAQFPRAHSVCVGTPQRAQSNAPSSHGTKNAPLLARRHGARFLPAATSEVYVDPLIHPQPEVYWGNVNPVGPRSVYDEAERYAEAPTTVHRRTYGTETGIMRIFNAYGPRMRPRGGSVVSTFVRQALARAAPTIYGDGGQTHSFCYVDDLVRGLIAMLDSHHEGPVNLGNPAEYSARELAEPVLAAIGSSSPLDRRPLPTDDPTRRCADITRARELLNWAPEVTLTEGLRRTVDRSARTLTQGRLRQPLEI</sequence>
<evidence type="ECO:0000259" key="5">
    <source>
        <dbReference type="Pfam" id="PF01370"/>
    </source>
</evidence>
<evidence type="ECO:0000256" key="3">
    <source>
        <dbReference type="ARBA" id="ARBA00023027"/>
    </source>
</evidence>
<evidence type="ECO:0000256" key="2">
    <source>
        <dbReference type="ARBA" id="ARBA00022793"/>
    </source>
</evidence>
<dbReference type="GO" id="GO:0070403">
    <property type="term" value="F:NAD+ binding"/>
    <property type="evidence" value="ECO:0007669"/>
    <property type="project" value="InterPro"/>
</dbReference>
<dbReference type="PANTHER" id="PTHR43078:SF6">
    <property type="entry name" value="UDP-GLUCURONIC ACID DECARBOXYLASE 1"/>
    <property type="match status" value="1"/>
</dbReference>
<dbReference type="InterPro" id="IPR044516">
    <property type="entry name" value="UXS-like"/>
</dbReference>
<protein>
    <submittedName>
        <fullName evidence="6">NAD-dependent epimerase/dehydratase family protein</fullName>
    </submittedName>
</protein>
<dbReference type="GO" id="GO:0042732">
    <property type="term" value="P:D-xylose metabolic process"/>
    <property type="evidence" value="ECO:0007669"/>
    <property type="project" value="InterPro"/>
</dbReference>
<comment type="cofactor">
    <cofactor evidence="1">
        <name>NAD(+)</name>
        <dbReference type="ChEBI" id="CHEBI:57540"/>
    </cofactor>
</comment>
<dbReference type="GO" id="GO:0005737">
    <property type="term" value="C:cytoplasm"/>
    <property type="evidence" value="ECO:0007669"/>
    <property type="project" value="TreeGrafter"/>
</dbReference>
<keyword evidence="3" id="KW-0520">NAD</keyword>
<dbReference type="Pfam" id="PF01370">
    <property type="entry name" value="Epimerase"/>
    <property type="match status" value="1"/>
</dbReference>
<dbReference type="Proteomes" id="UP000318720">
    <property type="component" value="Unassembled WGS sequence"/>
</dbReference>
<dbReference type="Gene3D" id="3.40.50.720">
    <property type="entry name" value="NAD(P)-binding Rossmann-like Domain"/>
    <property type="match status" value="2"/>
</dbReference>
<keyword evidence="4" id="KW-0456">Lyase</keyword>
<dbReference type="EMBL" id="SPAZ01000037">
    <property type="protein sequence ID" value="TQE38923.1"/>
    <property type="molecule type" value="Genomic_DNA"/>
</dbReference>
<evidence type="ECO:0000256" key="1">
    <source>
        <dbReference type="ARBA" id="ARBA00001911"/>
    </source>
</evidence>
<feature type="domain" description="NAD-dependent epimerase/dehydratase" evidence="5">
    <location>
        <begin position="7"/>
        <end position="240"/>
    </location>
</feature>
<dbReference type="InterPro" id="IPR001509">
    <property type="entry name" value="Epimerase_deHydtase"/>
</dbReference>
<gene>
    <name evidence="6" type="ORF">Sipo8835_03505</name>
</gene>
<proteinExistence type="predicted"/>
<name>A0AAE8W6I6_9ACTN</name>
<dbReference type="RefSeq" id="WP_141580682.1">
    <property type="nucleotide sequence ID" value="NZ_SPAZ01000037.1"/>
</dbReference>
<comment type="caution">
    <text evidence="6">The sequence shown here is derived from an EMBL/GenBank/DDBJ whole genome shotgun (WGS) entry which is preliminary data.</text>
</comment>
<keyword evidence="2" id="KW-0210">Decarboxylase</keyword>
<dbReference type="AlphaFoldDB" id="A0AAE8W6I6"/>
<dbReference type="InterPro" id="IPR036291">
    <property type="entry name" value="NAD(P)-bd_dom_sf"/>
</dbReference>
<dbReference type="SUPFAM" id="SSF51735">
    <property type="entry name" value="NAD(P)-binding Rossmann-fold domains"/>
    <property type="match status" value="1"/>
</dbReference>
<organism evidence="6 7">
    <name type="scientific">Streptomyces ipomoeae</name>
    <dbReference type="NCBI Taxonomy" id="103232"/>
    <lineage>
        <taxon>Bacteria</taxon>
        <taxon>Bacillati</taxon>
        <taxon>Actinomycetota</taxon>
        <taxon>Actinomycetes</taxon>
        <taxon>Kitasatosporales</taxon>
        <taxon>Streptomycetaceae</taxon>
        <taxon>Streptomyces</taxon>
    </lineage>
</organism>
<accession>A0AAE8W6I6</accession>
<dbReference type="PANTHER" id="PTHR43078">
    <property type="entry name" value="UDP-GLUCURONIC ACID DECARBOXYLASE-RELATED"/>
    <property type="match status" value="1"/>
</dbReference>